<dbReference type="PANTHER" id="PTHR10492">
    <property type="match status" value="1"/>
</dbReference>
<accession>A0A0S1MJ77</accession>
<evidence type="ECO:0000259" key="1">
    <source>
        <dbReference type="Pfam" id="PF21530"/>
    </source>
</evidence>
<dbReference type="InterPro" id="IPR049163">
    <property type="entry name" value="Pif1-like_2B_dom"/>
</dbReference>
<organism evidence="2">
    <name type="scientific">Phakopsora pachyrhizi</name>
    <name type="common">Asian soybean rust disease fungus</name>
    <dbReference type="NCBI Taxonomy" id="170000"/>
    <lineage>
        <taxon>Eukaryota</taxon>
        <taxon>Fungi</taxon>
        <taxon>Dikarya</taxon>
        <taxon>Basidiomycota</taxon>
        <taxon>Pucciniomycotina</taxon>
        <taxon>Pucciniomycetes</taxon>
        <taxon>Pucciniales</taxon>
        <taxon>Phakopsoraceae</taxon>
        <taxon>Phakopsora</taxon>
    </lineage>
</organism>
<protein>
    <recommendedName>
        <fullName evidence="1">DNA helicase Pif1-like 2B domain-containing protein</fullName>
    </recommendedName>
</protein>
<proteinExistence type="evidence at transcript level"/>
<evidence type="ECO:0000313" key="2">
    <source>
        <dbReference type="EMBL" id="ALL40937.1"/>
    </source>
</evidence>
<dbReference type="SUPFAM" id="SSF52540">
    <property type="entry name" value="P-loop containing nucleoside triphosphate hydrolases"/>
    <property type="match status" value="1"/>
</dbReference>
<dbReference type="PANTHER" id="PTHR10492:SF57">
    <property type="entry name" value="ATP-DEPENDENT DNA HELICASE"/>
    <property type="match status" value="1"/>
</dbReference>
<feature type="domain" description="DNA helicase Pif1-like 2B" evidence="1">
    <location>
        <begin position="85"/>
        <end position="131"/>
    </location>
</feature>
<dbReference type="InterPro" id="IPR027417">
    <property type="entry name" value="P-loop_NTPase"/>
</dbReference>
<name>A0A0S1MJ77_PHAPC</name>
<reference evidence="2" key="1">
    <citation type="submission" date="2015-07" db="EMBL/GenBank/DDBJ databases">
        <title>Elucidating the P. pachyrhizi secretome and potential effectors.</title>
        <authorList>
            <person name="de Carvalho M.C.C.G."/>
            <person name="Nascimento L.C."/>
            <person name="Darben L.M."/>
            <person name="Polizel-Podanosqui A.M."/>
            <person name="Lopes-Caitar V.S."/>
            <person name="Rocha C.S."/>
            <person name="Qi M."/>
            <person name="Carazolle M."/>
            <person name="Kuwahara M.K."/>
            <person name="Pereira G.A.G."/>
            <person name="Abdelnoor R.V."/>
            <person name="Whitham S.A."/>
            <person name="Marcelino-Guimaraes F.C."/>
        </authorList>
    </citation>
    <scope>NUCLEOTIDE SEQUENCE</scope>
</reference>
<dbReference type="EMBL" id="KT246846">
    <property type="protein sequence ID" value="ALL40937.1"/>
    <property type="molecule type" value="mRNA"/>
</dbReference>
<dbReference type="Pfam" id="PF21530">
    <property type="entry name" value="Pif1_2B_dom"/>
    <property type="match status" value="1"/>
</dbReference>
<sequence>MDPNMIINAPSLSLATTLLIEHTFPPLSKRYRENRYLMDRAILCAKNTNVQKLNNQIIKYLPTEERCYRSFDSAPEDLHNIYQVEYLNEISLPSFPPHNLILKVGCPIILLRNLDKQNGLCNGSRIVVVKLHPNFIEAEVSSGDHMVKTVYIPRIPLDSFKYQWSPICF</sequence>
<dbReference type="AlphaFoldDB" id="A0A0S1MJ77"/>